<evidence type="ECO:0000256" key="2">
    <source>
        <dbReference type="ARBA" id="ARBA00023125"/>
    </source>
</evidence>
<sequence length="214" mass="23753">MMIANSKSNSPDSTSLPNINEETNTFAQRLRFVIGKQSMTTFAEMCQLSESAIRKYVRGDSEPTLQNLLIIAKVGNVSVSWLATGEDPADTNTNSYTLNDNISGNFTAASSTNNYLINEVDFNSLLDKENPPKTLGQWSLSKNWLRKEKLLNENLFMTTISGDSSNGLLTHGDIALINIKPWFGALEGIFVVALNNTLLIKRIQYDPIENGYHI</sequence>
<evidence type="ECO:0000313" key="5">
    <source>
        <dbReference type="EMBL" id="QIQ21950.1"/>
    </source>
</evidence>
<dbReference type="Gene3D" id="1.10.260.40">
    <property type="entry name" value="lambda repressor-like DNA-binding domains"/>
    <property type="match status" value="1"/>
</dbReference>
<dbReference type="KEGG" id="orb:IPMB12_09815"/>
<dbReference type="Gene3D" id="2.10.109.10">
    <property type="entry name" value="Umud Fragment, subunit A"/>
    <property type="match status" value="1"/>
</dbReference>
<reference evidence="5 6" key="1">
    <citation type="submission" date="2020-03" db="EMBL/GenBank/DDBJ databases">
        <title>Complete genome sequence of Orbus sp. IPMB12 (BCRC 80908).</title>
        <authorList>
            <person name="Lo W.-S."/>
            <person name="Chang T.-H."/>
            <person name="Kuo C.-H."/>
        </authorList>
    </citation>
    <scope>NUCLEOTIDE SEQUENCE [LARGE SCALE GENOMIC DNA]</scope>
    <source>
        <strain evidence="5 6">IPMB12</strain>
    </source>
</reference>
<organism evidence="5 6">
    <name type="scientific">Zophobihabitans entericus</name>
    <dbReference type="NCBI Taxonomy" id="1635327"/>
    <lineage>
        <taxon>Bacteria</taxon>
        <taxon>Pseudomonadati</taxon>
        <taxon>Pseudomonadota</taxon>
        <taxon>Gammaproteobacteria</taxon>
        <taxon>Orbales</taxon>
        <taxon>Orbaceae</taxon>
        <taxon>Zophobihabitans</taxon>
    </lineage>
</organism>
<dbReference type="PROSITE" id="PS50943">
    <property type="entry name" value="HTH_CROC1"/>
    <property type="match status" value="1"/>
</dbReference>
<evidence type="ECO:0000259" key="4">
    <source>
        <dbReference type="PROSITE" id="PS50943"/>
    </source>
</evidence>
<dbReference type="SMART" id="SM00530">
    <property type="entry name" value="HTH_XRE"/>
    <property type="match status" value="1"/>
</dbReference>
<keyword evidence="6" id="KW-1185">Reference proteome</keyword>
<dbReference type="Pfam" id="PF01381">
    <property type="entry name" value="HTH_3"/>
    <property type="match status" value="1"/>
</dbReference>
<feature type="domain" description="HTH cro/C1-type" evidence="4">
    <location>
        <begin position="38"/>
        <end position="82"/>
    </location>
</feature>
<dbReference type="InParanoid" id="A0A6G9IED7"/>
<dbReference type="PANTHER" id="PTHR40661:SF3">
    <property type="entry name" value="FELS-1 PROPHAGE TRANSCRIPTIONAL REGULATOR"/>
    <property type="match status" value="1"/>
</dbReference>
<keyword evidence="2" id="KW-0238">DNA-binding</keyword>
<dbReference type="EMBL" id="CP050253">
    <property type="protein sequence ID" value="QIQ21950.1"/>
    <property type="molecule type" value="Genomic_DNA"/>
</dbReference>
<dbReference type="AlphaFoldDB" id="A0A6G9IED7"/>
<dbReference type="InterPro" id="IPR001387">
    <property type="entry name" value="Cro/C1-type_HTH"/>
</dbReference>
<dbReference type="SUPFAM" id="SSF47413">
    <property type="entry name" value="lambda repressor-like DNA-binding domains"/>
    <property type="match status" value="1"/>
</dbReference>
<accession>A0A6G9IED7</accession>
<evidence type="ECO:0000256" key="3">
    <source>
        <dbReference type="ARBA" id="ARBA00023163"/>
    </source>
</evidence>
<evidence type="ECO:0000313" key="6">
    <source>
        <dbReference type="Proteomes" id="UP000501168"/>
    </source>
</evidence>
<proteinExistence type="predicted"/>
<keyword evidence="3" id="KW-0804">Transcription</keyword>
<dbReference type="InterPro" id="IPR010982">
    <property type="entry name" value="Lambda_DNA-bd_dom_sf"/>
</dbReference>
<protein>
    <submittedName>
        <fullName evidence="5">Helix-turn-helix domain-containing protein</fullName>
    </submittedName>
</protein>
<dbReference type="PANTHER" id="PTHR40661">
    <property type="match status" value="1"/>
</dbReference>
<gene>
    <name evidence="5" type="ORF">IPMB12_09815</name>
</gene>
<dbReference type="InterPro" id="IPR036286">
    <property type="entry name" value="LexA/Signal_pep-like_sf"/>
</dbReference>
<dbReference type="GO" id="GO:0003677">
    <property type="term" value="F:DNA binding"/>
    <property type="evidence" value="ECO:0007669"/>
    <property type="project" value="UniProtKB-KW"/>
</dbReference>
<name>A0A6G9IED7_9GAMM</name>
<dbReference type="SUPFAM" id="SSF51306">
    <property type="entry name" value="LexA/Signal peptidase"/>
    <property type="match status" value="1"/>
</dbReference>
<dbReference type="Proteomes" id="UP000501168">
    <property type="component" value="Chromosome"/>
</dbReference>
<evidence type="ECO:0000256" key="1">
    <source>
        <dbReference type="ARBA" id="ARBA00023015"/>
    </source>
</evidence>
<keyword evidence="1" id="KW-0805">Transcription regulation</keyword>
<dbReference type="CDD" id="cd00093">
    <property type="entry name" value="HTH_XRE"/>
    <property type="match status" value="1"/>
</dbReference>